<dbReference type="AlphaFoldDB" id="A0A0N1HSX1"/>
<evidence type="ECO:0000313" key="2">
    <source>
        <dbReference type="EMBL" id="KPI82718.1"/>
    </source>
</evidence>
<feature type="region of interest" description="Disordered" evidence="1">
    <location>
        <begin position="566"/>
        <end position="605"/>
    </location>
</feature>
<accession>A0A0N1HSX1</accession>
<proteinExistence type="predicted"/>
<evidence type="ECO:0000256" key="1">
    <source>
        <dbReference type="SAM" id="MobiDB-lite"/>
    </source>
</evidence>
<reference evidence="2 3" key="1">
    <citation type="journal article" date="2015" name="PLoS Pathog.">
        <title>Leptomonas seymouri: Adaptations to the Dixenous Life Cycle Analyzed by Genome Sequencing, Transcriptome Profiling and Co-infection with Leishmania donovani.</title>
        <authorList>
            <person name="Kraeva N."/>
            <person name="Butenko A."/>
            <person name="Hlavacova J."/>
            <person name="Kostygov A."/>
            <person name="Myskova J."/>
            <person name="Grybchuk D."/>
            <person name="Lestinova T."/>
            <person name="Votypka J."/>
            <person name="Volf P."/>
            <person name="Opperdoes F."/>
            <person name="Flegontov P."/>
            <person name="Lukes J."/>
            <person name="Yurchenko V."/>
        </authorList>
    </citation>
    <scope>NUCLEOTIDE SEQUENCE [LARGE SCALE GENOMIC DNA]</scope>
    <source>
        <strain evidence="2 3">ATCC 30220</strain>
    </source>
</reference>
<protein>
    <submittedName>
        <fullName evidence="2">Uncharacterized protein</fullName>
    </submittedName>
</protein>
<feature type="region of interest" description="Disordered" evidence="1">
    <location>
        <begin position="239"/>
        <end position="258"/>
    </location>
</feature>
<comment type="caution">
    <text evidence="2">The sequence shown here is derived from an EMBL/GenBank/DDBJ whole genome shotgun (WGS) entry which is preliminary data.</text>
</comment>
<sequence length="1090" mass="119217">MHSQVVLRWLVRRACASGVIFSRQVGMTVHALHQLDLLNVSSVAMPSLNILAVIQTLCAEADGRSQANILHALACATTEQCSPRVTVMAELSHTLKILQEQLVETAGSLTAPETILVMEALLKLAPFASEEGSLVYRRLLDEVQERSMALASVVERPVDLLGVTRVVVEAATSAAFTAPSSSLSMQPLISTATASWASITLEHVLRIAQARLSAFSDQDLISLVDVLTVRRAPLPTAAAEPVPVNDSSSHTSASREGRSVAVSTAADASEKPLFLDAARFLLDDLLGRASLTVPNLSVAQLSAWLTRLVNLQLTDHPMLCSVVEALVAVTREKQGFTNAQLSAAIHSLGALLPTALAAEAKWVNKELYVQAYTELLSALVMRLHQRPRSDPTVLADAQRYLLPLLCGVPEVALNSYLQQAMTRDERMSLSTANLTPSNSSPQLRIFVVLSASLEKGAAVLLRYFDMLAPRDQANVATFVFHWCLYMPRIEADAGTDCDPAEDVESPPDPRVVTPKAVEMVRRCSYLAAEDAFRKHHAVCRMVDTCLKGFGAKDAVQVLNEVVVAHHTQRGKQQQRGKSTSSRAGQGTEEATAGETGLETLNTSAMQEAAARERSELVAHLSAQLQGPLQGKLKEIHTAQLVRYLSSLSKMATRARAPYNTVLLALKGRSLTSFEQVSILGVLARHHLRSPYVLYGIVRDLAQLGQTLRGSQKALLLKYLGQAGAQRLIKSPCADGLMPGAFFLDGAELSQLTLLELVFSFNGLVELRQNANPTTSQVLHELAERVSSTRSNVTTCRPPPQLYAFYSIRSSTTLAELVTSLCRYGGPSKGVTSQLLVEAMRMLQARVATSRSLFVDLTQLTWHWPYVEQYFQPSSALWCGSTPWSADLFNSSGSSGAGEGDTSRDTFSDVEWEELTKTFQNLCVTAQRQLKARLTDIAKSPQLRQNTFLWNQMACGVRFDALPPQGSPASERLWEHLDRKDLAPLLGDPQHLLDVMTVGLYRLLDDEADAELMLCFVKKHVASLRVQDGLQVWWYASQQLSSAKCASPQRGQSSQLLQALLEAAKQHVLHEDKAAVEKLSVMEQRLLQFLM</sequence>
<evidence type="ECO:0000313" key="3">
    <source>
        <dbReference type="Proteomes" id="UP000038009"/>
    </source>
</evidence>
<organism evidence="2 3">
    <name type="scientific">Leptomonas seymouri</name>
    <dbReference type="NCBI Taxonomy" id="5684"/>
    <lineage>
        <taxon>Eukaryota</taxon>
        <taxon>Discoba</taxon>
        <taxon>Euglenozoa</taxon>
        <taxon>Kinetoplastea</taxon>
        <taxon>Metakinetoplastina</taxon>
        <taxon>Trypanosomatida</taxon>
        <taxon>Trypanosomatidae</taxon>
        <taxon>Leishmaniinae</taxon>
        <taxon>Leptomonas</taxon>
    </lineage>
</organism>
<dbReference type="EMBL" id="LJSK01000579">
    <property type="protein sequence ID" value="KPI82718.1"/>
    <property type="molecule type" value="Genomic_DNA"/>
</dbReference>
<dbReference type="OrthoDB" id="272261at2759"/>
<gene>
    <name evidence="2" type="ORF">ABL78_8269</name>
</gene>
<name>A0A0N1HSX1_LEPSE</name>
<dbReference type="OMA" id="LARLNWY"/>
<dbReference type="VEuPathDB" id="TriTrypDB:Lsey_0579_0010"/>
<keyword evidence="3" id="KW-1185">Reference proteome</keyword>
<feature type="compositionally biased region" description="Low complexity" evidence="1">
    <location>
        <begin position="583"/>
        <end position="600"/>
    </location>
</feature>
<dbReference type="Proteomes" id="UP000038009">
    <property type="component" value="Unassembled WGS sequence"/>
</dbReference>